<dbReference type="eggNOG" id="ENOG50331XK">
    <property type="taxonomic scope" value="Bacteria"/>
</dbReference>
<feature type="chain" id="PRO_5002652670" description="Lipoprotein" evidence="1">
    <location>
        <begin position="26"/>
        <end position="187"/>
    </location>
</feature>
<keyword evidence="1" id="KW-0732">Signal</keyword>
<reference evidence="2 3" key="1">
    <citation type="journal article" date="2011" name="J. Bacteriol.">
        <title>Complete genome sequence of Algoriphagus sp. PR1, bacterial prey of a colony-forming choanoflagellate.</title>
        <authorList>
            <person name="Alegado R.A."/>
            <person name="Ferriera S."/>
            <person name="Nusbaum C."/>
            <person name="Young S.K."/>
            <person name="Zeng Q."/>
            <person name="Imamovic A."/>
            <person name="Fairclough S.R."/>
            <person name="King N."/>
        </authorList>
    </citation>
    <scope>NUCLEOTIDE SEQUENCE [LARGE SCALE GENOMIC DNA]</scope>
    <source>
        <strain evidence="2 3">PR1</strain>
    </source>
</reference>
<organism evidence="2 3">
    <name type="scientific">Algoriphagus machipongonensis</name>
    <dbReference type="NCBI Taxonomy" id="388413"/>
    <lineage>
        <taxon>Bacteria</taxon>
        <taxon>Pseudomonadati</taxon>
        <taxon>Bacteroidota</taxon>
        <taxon>Cytophagia</taxon>
        <taxon>Cytophagales</taxon>
        <taxon>Cyclobacteriaceae</taxon>
        <taxon>Algoriphagus</taxon>
    </lineage>
</organism>
<sequence>MNFKISLLLGFLVLGLFSCSGNQQGSEELETLPYFDLKGQMEQSLEGLEAAQVTKVSRINGEEITEEVKLSPEQWREELAVFFEADINKSSLVSAYDTQVKNEYLIHELYPDAKGYVKNITVSIINDEVHFITIKMSKENTFYSSVTNAEVYFNNVTKKIDHYAIETTQKIWFLKPNNIKIRGVLRF</sequence>
<dbReference type="AlphaFoldDB" id="A3HU80"/>
<evidence type="ECO:0008006" key="4">
    <source>
        <dbReference type="Google" id="ProtNLM"/>
    </source>
</evidence>
<evidence type="ECO:0000313" key="3">
    <source>
        <dbReference type="Proteomes" id="UP000003919"/>
    </source>
</evidence>
<dbReference type="HOGENOM" id="CLU_121883_0_0_10"/>
<feature type="signal peptide" evidence="1">
    <location>
        <begin position="1"/>
        <end position="25"/>
    </location>
</feature>
<dbReference type="EMBL" id="CM001023">
    <property type="protein sequence ID" value="EAZ81702.1"/>
    <property type="molecule type" value="Genomic_DNA"/>
</dbReference>
<gene>
    <name evidence="2" type="ORF">ALPR1_00635</name>
</gene>
<dbReference type="EMBL" id="AAXU02000001">
    <property type="protein sequence ID" value="EAZ81702.1"/>
    <property type="molecule type" value="Genomic_DNA"/>
</dbReference>
<dbReference type="OrthoDB" id="794757at2"/>
<evidence type="ECO:0000256" key="1">
    <source>
        <dbReference type="SAM" id="SignalP"/>
    </source>
</evidence>
<name>A3HU80_9BACT</name>
<dbReference type="RefSeq" id="WP_008197681.1">
    <property type="nucleotide sequence ID" value="NZ_CM001023.1"/>
</dbReference>
<dbReference type="Proteomes" id="UP000003919">
    <property type="component" value="Chromosome"/>
</dbReference>
<accession>A3HU80</accession>
<keyword evidence="3" id="KW-1185">Reference proteome</keyword>
<comment type="caution">
    <text evidence="2">The sequence shown here is derived from an EMBL/GenBank/DDBJ whole genome shotgun (WGS) entry which is preliminary data.</text>
</comment>
<protein>
    <recommendedName>
        <fullName evidence="4">Lipoprotein</fullName>
    </recommendedName>
</protein>
<evidence type="ECO:0000313" key="2">
    <source>
        <dbReference type="EMBL" id="EAZ81702.1"/>
    </source>
</evidence>
<dbReference type="PROSITE" id="PS51257">
    <property type="entry name" value="PROKAR_LIPOPROTEIN"/>
    <property type="match status" value="1"/>
</dbReference>
<proteinExistence type="predicted"/>
<dbReference type="STRING" id="388413.ALPR1_00635"/>